<name>A0A1L9SDF8_9EURO</name>
<evidence type="ECO:0000313" key="1">
    <source>
        <dbReference type="EMBL" id="OJJ45172.1"/>
    </source>
</evidence>
<dbReference type="STRING" id="1073090.A0A1L9SDF8"/>
<dbReference type="Proteomes" id="UP000184188">
    <property type="component" value="Unassembled WGS sequence"/>
</dbReference>
<reference evidence="2" key="1">
    <citation type="journal article" date="2017" name="Genome Biol.">
        <title>Comparative genomics reveals high biological diversity and specific adaptations in the industrially and medically important fungal genus Aspergillus.</title>
        <authorList>
            <person name="de Vries R.P."/>
            <person name="Riley R."/>
            <person name="Wiebenga A."/>
            <person name="Aguilar-Osorio G."/>
            <person name="Amillis S."/>
            <person name="Uchima C.A."/>
            <person name="Anderluh G."/>
            <person name="Asadollahi M."/>
            <person name="Askin M."/>
            <person name="Barry K."/>
            <person name="Battaglia E."/>
            <person name="Bayram O."/>
            <person name="Benocci T."/>
            <person name="Braus-Stromeyer S.A."/>
            <person name="Caldana C."/>
            <person name="Canovas D."/>
            <person name="Cerqueira G.C."/>
            <person name="Chen F."/>
            <person name="Chen W."/>
            <person name="Choi C."/>
            <person name="Clum A."/>
            <person name="Dos Santos R.A."/>
            <person name="Damasio A.R."/>
            <person name="Diallinas G."/>
            <person name="Emri T."/>
            <person name="Fekete E."/>
            <person name="Flipphi M."/>
            <person name="Freyberg S."/>
            <person name="Gallo A."/>
            <person name="Gournas C."/>
            <person name="Habgood R."/>
            <person name="Hainaut M."/>
            <person name="Harispe M.L."/>
            <person name="Henrissat B."/>
            <person name="Hilden K.S."/>
            <person name="Hope R."/>
            <person name="Hossain A."/>
            <person name="Karabika E."/>
            <person name="Karaffa L."/>
            <person name="Karanyi Z."/>
            <person name="Krasevec N."/>
            <person name="Kuo A."/>
            <person name="Kusch H."/>
            <person name="LaButti K."/>
            <person name="Lagendijk E.L."/>
            <person name="Lapidus A."/>
            <person name="Levasseur A."/>
            <person name="Lindquist E."/>
            <person name="Lipzen A."/>
            <person name="Logrieco A.F."/>
            <person name="MacCabe A."/>
            <person name="Maekelae M.R."/>
            <person name="Malavazi I."/>
            <person name="Melin P."/>
            <person name="Meyer V."/>
            <person name="Mielnichuk N."/>
            <person name="Miskei M."/>
            <person name="Molnar A.P."/>
            <person name="Mule G."/>
            <person name="Ngan C.Y."/>
            <person name="Orejas M."/>
            <person name="Orosz E."/>
            <person name="Ouedraogo J.P."/>
            <person name="Overkamp K.M."/>
            <person name="Park H.-S."/>
            <person name="Perrone G."/>
            <person name="Piumi F."/>
            <person name="Punt P.J."/>
            <person name="Ram A.F."/>
            <person name="Ramon A."/>
            <person name="Rauscher S."/>
            <person name="Record E."/>
            <person name="Riano-Pachon D.M."/>
            <person name="Robert V."/>
            <person name="Roehrig J."/>
            <person name="Ruller R."/>
            <person name="Salamov A."/>
            <person name="Salih N.S."/>
            <person name="Samson R.A."/>
            <person name="Sandor E."/>
            <person name="Sanguinetti M."/>
            <person name="Schuetze T."/>
            <person name="Sepcic K."/>
            <person name="Shelest E."/>
            <person name="Sherlock G."/>
            <person name="Sophianopoulou V."/>
            <person name="Squina F.M."/>
            <person name="Sun H."/>
            <person name="Susca A."/>
            <person name="Todd R.B."/>
            <person name="Tsang A."/>
            <person name="Unkles S.E."/>
            <person name="van de Wiele N."/>
            <person name="van Rossen-Uffink D."/>
            <person name="Oliveira J.V."/>
            <person name="Vesth T.C."/>
            <person name="Visser J."/>
            <person name="Yu J.-H."/>
            <person name="Zhou M."/>
            <person name="Andersen M.R."/>
            <person name="Archer D.B."/>
            <person name="Baker S.E."/>
            <person name="Benoit I."/>
            <person name="Brakhage A.A."/>
            <person name="Braus G.H."/>
            <person name="Fischer R."/>
            <person name="Frisvad J.C."/>
            <person name="Goldman G.H."/>
            <person name="Houbraken J."/>
            <person name="Oakley B."/>
            <person name="Pocsi I."/>
            <person name="Scazzocchio C."/>
            <person name="Seiboth B."/>
            <person name="vanKuyk P.A."/>
            <person name="Wortman J."/>
            <person name="Dyer P.S."/>
            <person name="Grigoriev I.V."/>
        </authorList>
    </citation>
    <scope>NUCLEOTIDE SEQUENCE [LARGE SCALE GENOMIC DNA]</scope>
    <source>
        <strain evidence="2">CBS 506.65</strain>
    </source>
</reference>
<gene>
    <name evidence="1" type="ORF">ASPZODRAFT_18077</name>
</gene>
<organism evidence="1 2">
    <name type="scientific">Penicilliopsis zonata CBS 506.65</name>
    <dbReference type="NCBI Taxonomy" id="1073090"/>
    <lineage>
        <taxon>Eukaryota</taxon>
        <taxon>Fungi</taxon>
        <taxon>Dikarya</taxon>
        <taxon>Ascomycota</taxon>
        <taxon>Pezizomycotina</taxon>
        <taxon>Eurotiomycetes</taxon>
        <taxon>Eurotiomycetidae</taxon>
        <taxon>Eurotiales</taxon>
        <taxon>Aspergillaceae</taxon>
        <taxon>Penicilliopsis</taxon>
    </lineage>
</organism>
<dbReference type="AlphaFoldDB" id="A0A1L9SDF8"/>
<dbReference type="VEuPathDB" id="FungiDB:ASPZODRAFT_18077"/>
<accession>A0A1L9SDF8</accession>
<protein>
    <submittedName>
        <fullName evidence="1">Uncharacterized protein</fullName>
    </submittedName>
</protein>
<dbReference type="OrthoDB" id="3693942at2759"/>
<proteinExistence type="predicted"/>
<keyword evidence="2" id="KW-1185">Reference proteome</keyword>
<dbReference type="EMBL" id="KV878346">
    <property type="protein sequence ID" value="OJJ45172.1"/>
    <property type="molecule type" value="Genomic_DNA"/>
</dbReference>
<dbReference type="RefSeq" id="XP_022579682.1">
    <property type="nucleotide sequence ID" value="XM_022727149.1"/>
</dbReference>
<evidence type="ECO:0000313" key="2">
    <source>
        <dbReference type="Proteomes" id="UP000184188"/>
    </source>
</evidence>
<dbReference type="GeneID" id="34613613"/>
<sequence>MAGSTFTFEKPIVIAPPQWRDSVPFADPIVPGQTLEKAQRDSEIASSVTYSNFPVDIPAEVREQLRTYQREILDYRSWASLIWWNTVLTHPSIPQDTSKESTIYRVSKVAEAGQKHMAATPWLAISEAGIQTKSFDVSVKEFHAVLIQSILEGFVSIPESGFQILEKILNSIVSAIEAKSEVEEDLAQFHVSERYEYDPIVNDIRSFIRTCLFLVTYETVEFNTKKRHEEYIKLTISYQEYNYAFNMKDWAYAATGIEEWKKNEMDDFIGNETVDLDL</sequence>